<evidence type="ECO:0000313" key="3">
    <source>
        <dbReference type="Proteomes" id="UP000299102"/>
    </source>
</evidence>
<reference evidence="2 3" key="1">
    <citation type="journal article" date="2019" name="Commun. Biol.">
        <title>The bagworm genome reveals a unique fibroin gene that provides high tensile strength.</title>
        <authorList>
            <person name="Kono N."/>
            <person name="Nakamura H."/>
            <person name="Ohtoshi R."/>
            <person name="Tomita M."/>
            <person name="Numata K."/>
            <person name="Arakawa K."/>
        </authorList>
    </citation>
    <scope>NUCLEOTIDE SEQUENCE [LARGE SCALE GENOMIC DNA]</scope>
</reference>
<dbReference type="Proteomes" id="UP000299102">
    <property type="component" value="Unassembled WGS sequence"/>
</dbReference>
<keyword evidence="3" id="KW-1185">Reference proteome</keyword>
<protein>
    <submittedName>
        <fullName evidence="2">Uncharacterized protein</fullName>
    </submittedName>
</protein>
<feature type="region of interest" description="Disordered" evidence="1">
    <location>
        <begin position="1"/>
        <end position="96"/>
    </location>
</feature>
<evidence type="ECO:0000256" key="1">
    <source>
        <dbReference type="SAM" id="MobiDB-lite"/>
    </source>
</evidence>
<gene>
    <name evidence="2" type="ORF">EVAR_72607_1</name>
</gene>
<feature type="compositionally biased region" description="Low complexity" evidence="1">
    <location>
        <begin position="37"/>
        <end position="52"/>
    </location>
</feature>
<comment type="caution">
    <text evidence="2">The sequence shown here is derived from an EMBL/GenBank/DDBJ whole genome shotgun (WGS) entry which is preliminary data.</text>
</comment>
<accession>A0A4C1TBP7</accession>
<proteinExistence type="predicted"/>
<sequence>MHYLRPINLRRIKKLTSSTTRSAESDTATRPSATDSAAADGPAVRPRAPPGLRRARGRRLGGRPGGGAAPRLRPGAMGDRPHRLAAGMSNHFTSPRRPTCAGALYASVPFRLYTLLIHRILRYATARKR</sequence>
<dbReference type="AlphaFoldDB" id="A0A4C1TBP7"/>
<dbReference type="EMBL" id="BGZK01004979">
    <property type="protein sequence ID" value="GBP11939.1"/>
    <property type="molecule type" value="Genomic_DNA"/>
</dbReference>
<feature type="compositionally biased region" description="Polar residues" evidence="1">
    <location>
        <begin position="15"/>
        <end position="35"/>
    </location>
</feature>
<evidence type="ECO:0000313" key="2">
    <source>
        <dbReference type="EMBL" id="GBP11939.1"/>
    </source>
</evidence>
<name>A0A4C1TBP7_EUMVA</name>
<organism evidence="2 3">
    <name type="scientific">Eumeta variegata</name>
    <name type="common">Bagworm moth</name>
    <name type="synonym">Eumeta japonica</name>
    <dbReference type="NCBI Taxonomy" id="151549"/>
    <lineage>
        <taxon>Eukaryota</taxon>
        <taxon>Metazoa</taxon>
        <taxon>Ecdysozoa</taxon>
        <taxon>Arthropoda</taxon>
        <taxon>Hexapoda</taxon>
        <taxon>Insecta</taxon>
        <taxon>Pterygota</taxon>
        <taxon>Neoptera</taxon>
        <taxon>Endopterygota</taxon>
        <taxon>Lepidoptera</taxon>
        <taxon>Glossata</taxon>
        <taxon>Ditrysia</taxon>
        <taxon>Tineoidea</taxon>
        <taxon>Psychidae</taxon>
        <taxon>Oiketicinae</taxon>
        <taxon>Eumeta</taxon>
    </lineage>
</organism>